<sequence>MNAKVLVGVLCGALCQATYAATETTLYPHVPLLLWSQRSTFESKNAYLSSVLGEKEIASTLLSENQGEDKSEVLCVFLRNKLRTNEIAEFAKDKTTGSFLQHAVAGAGSSVVISHTTRTYSLLHVLRDASALKNEIAVEDLESFLSANKPLLSDKKTDLLVVHIADSYTLPEADELIKAATELLSTATAGSVDFALTGNEAEPKRIASPLGRRLTANANANSTAASAIVCETGFQIGYSSTGKAFCFSHYVHMTPEVLTGVLFGLFFIFLAYIGLSALSAIQTPTRYPHHGPPRGKEF</sequence>
<dbReference type="EMBL" id="GL376634">
    <property type="status" value="NOT_ANNOTATED_CDS"/>
    <property type="molecule type" value="Genomic_DNA"/>
</dbReference>
<keyword evidence="3 5" id="KW-1133">Transmembrane helix</keyword>
<dbReference type="GO" id="GO:0016020">
    <property type="term" value="C:membrane"/>
    <property type="evidence" value="ECO:0007669"/>
    <property type="project" value="UniProtKB-SubCell"/>
</dbReference>
<feature type="domain" description="V-type proton ATPase subunit S1/VOA1 transmembrane" evidence="7">
    <location>
        <begin position="253"/>
        <end position="287"/>
    </location>
</feature>
<evidence type="ECO:0000256" key="5">
    <source>
        <dbReference type="SAM" id="Phobius"/>
    </source>
</evidence>
<reference evidence="9" key="1">
    <citation type="journal article" date="2010" name="Genome Biol.">
        <title>Genome sequence of the necrotrophic plant pathogen Pythium ultimum reveals original pathogenicity mechanisms and effector repertoire.</title>
        <authorList>
            <person name="Levesque C.A."/>
            <person name="Brouwer H."/>
            <person name="Cano L."/>
            <person name="Hamilton J.P."/>
            <person name="Holt C."/>
            <person name="Huitema E."/>
            <person name="Raffaele S."/>
            <person name="Robideau G.P."/>
            <person name="Thines M."/>
            <person name="Win J."/>
            <person name="Zerillo M.M."/>
            <person name="Beakes G.W."/>
            <person name="Boore J.L."/>
            <person name="Busam D."/>
            <person name="Dumas B."/>
            <person name="Ferriera S."/>
            <person name="Fuerstenberg S.I."/>
            <person name="Gachon C.M."/>
            <person name="Gaulin E."/>
            <person name="Govers F."/>
            <person name="Grenville-Briggs L."/>
            <person name="Horner N."/>
            <person name="Hostetler J."/>
            <person name="Jiang R.H."/>
            <person name="Johnson J."/>
            <person name="Krajaejun T."/>
            <person name="Lin H."/>
            <person name="Meijer H.J."/>
            <person name="Moore B."/>
            <person name="Morris P."/>
            <person name="Phuntmart V."/>
            <person name="Puiu D."/>
            <person name="Shetty J."/>
            <person name="Stajich J.E."/>
            <person name="Tripathy S."/>
            <person name="Wawra S."/>
            <person name="van West P."/>
            <person name="Whitty B.R."/>
            <person name="Coutinho P.M."/>
            <person name="Henrissat B."/>
            <person name="Martin F."/>
            <person name="Thomas P.D."/>
            <person name="Tyler B.M."/>
            <person name="De Vries R.P."/>
            <person name="Kamoun S."/>
            <person name="Yandell M."/>
            <person name="Tisserat N."/>
            <person name="Buell C.R."/>
        </authorList>
    </citation>
    <scope>NUCLEOTIDE SEQUENCE</scope>
    <source>
        <strain evidence="9">DAOM:BR144</strain>
    </source>
</reference>
<keyword evidence="2 5" id="KW-0812">Transmembrane</keyword>
<evidence type="ECO:0000313" key="9">
    <source>
        <dbReference type="Proteomes" id="UP000019132"/>
    </source>
</evidence>
<dbReference type="InterPro" id="IPR046756">
    <property type="entry name" value="VAS1/VOA1_TM"/>
</dbReference>
<name>K3WAS8_GLOUD</name>
<dbReference type="OMA" id="IQTPQRY"/>
<comment type="subcellular location">
    <subcellularLocation>
        <location evidence="1">Membrane</location>
        <topology evidence="1">Single-pass membrane protein</topology>
    </subcellularLocation>
</comment>
<keyword evidence="6" id="KW-0732">Signal</keyword>
<dbReference type="EnsemblProtists" id="PYU1_T002069">
    <property type="protein sequence ID" value="PYU1_T002069"/>
    <property type="gene ID" value="PYU1_G002067"/>
</dbReference>
<dbReference type="Pfam" id="PF20520">
    <property type="entry name" value="Ac45-VOA1_TM"/>
    <property type="match status" value="1"/>
</dbReference>
<keyword evidence="4 5" id="KW-0472">Membrane</keyword>
<dbReference type="eggNOG" id="ENOG502S193">
    <property type="taxonomic scope" value="Eukaryota"/>
</dbReference>
<evidence type="ECO:0000259" key="7">
    <source>
        <dbReference type="Pfam" id="PF20520"/>
    </source>
</evidence>
<evidence type="ECO:0000256" key="6">
    <source>
        <dbReference type="SAM" id="SignalP"/>
    </source>
</evidence>
<reference evidence="8" key="3">
    <citation type="submission" date="2015-02" db="UniProtKB">
        <authorList>
            <consortium name="EnsemblProtists"/>
        </authorList>
    </citation>
    <scope>IDENTIFICATION</scope>
    <source>
        <strain evidence="8">DAOM BR144</strain>
    </source>
</reference>
<evidence type="ECO:0000256" key="4">
    <source>
        <dbReference type="ARBA" id="ARBA00023136"/>
    </source>
</evidence>
<accession>K3WAS8</accession>
<dbReference type="InParanoid" id="K3WAS8"/>
<evidence type="ECO:0000256" key="2">
    <source>
        <dbReference type="ARBA" id="ARBA00022692"/>
    </source>
</evidence>
<reference evidence="9" key="2">
    <citation type="submission" date="2010-04" db="EMBL/GenBank/DDBJ databases">
        <authorList>
            <person name="Buell R."/>
            <person name="Hamilton J."/>
            <person name="Hostetler J."/>
        </authorList>
    </citation>
    <scope>NUCLEOTIDE SEQUENCE [LARGE SCALE GENOMIC DNA]</scope>
    <source>
        <strain evidence="9">DAOM:BR144</strain>
    </source>
</reference>
<feature type="signal peptide" evidence="6">
    <location>
        <begin position="1"/>
        <end position="20"/>
    </location>
</feature>
<evidence type="ECO:0000313" key="8">
    <source>
        <dbReference type="EnsemblProtists" id="PYU1_T002069"/>
    </source>
</evidence>
<evidence type="ECO:0000256" key="3">
    <source>
        <dbReference type="ARBA" id="ARBA00022989"/>
    </source>
</evidence>
<feature type="transmembrane region" description="Helical" evidence="5">
    <location>
        <begin position="257"/>
        <end position="281"/>
    </location>
</feature>
<dbReference type="AlphaFoldDB" id="K3WAS8"/>
<organism evidence="8 9">
    <name type="scientific">Globisporangium ultimum (strain ATCC 200006 / CBS 805.95 / DAOM BR144)</name>
    <name type="common">Pythium ultimum</name>
    <dbReference type="NCBI Taxonomy" id="431595"/>
    <lineage>
        <taxon>Eukaryota</taxon>
        <taxon>Sar</taxon>
        <taxon>Stramenopiles</taxon>
        <taxon>Oomycota</taxon>
        <taxon>Peronosporomycetes</taxon>
        <taxon>Pythiales</taxon>
        <taxon>Pythiaceae</taxon>
        <taxon>Globisporangium</taxon>
    </lineage>
</organism>
<dbReference type="HOGENOM" id="CLU_083769_0_0_1"/>
<evidence type="ECO:0000256" key="1">
    <source>
        <dbReference type="ARBA" id="ARBA00004167"/>
    </source>
</evidence>
<keyword evidence="9" id="KW-1185">Reference proteome</keyword>
<proteinExistence type="predicted"/>
<protein>
    <recommendedName>
        <fullName evidence="7">V-type proton ATPase subunit S1/VOA1 transmembrane domain-containing protein</fullName>
    </recommendedName>
</protein>
<dbReference type="Proteomes" id="UP000019132">
    <property type="component" value="Unassembled WGS sequence"/>
</dbReference>
<feature type="chain" id="PRO_5003867776" description="V-type proton ATPase subunit S1/VOA1 transmembrane domain-containing protein" evidence="6">
    <location>
        <begin position="21"/>
        <end position="298"/>
    </location>
</feature>
<dbReference type="VEuPathDB" id="FungiDB:PYU1_G002067"/>